<reference evidence="3" key="1">
    <citation type="journal article" date="2014" name="Int. J. Syst. Evol. Microbiol.">
        <title>Complete genome sequence of Corynebacterium casei LMG S-19264T (=DSM 44701T), isolated from a smear-ripened cheese.</title>
        <authorList>
            <consortium name="US DOE Joint Genome Institute (JGI-PGF)"/>
            <person name="Walter F."/>
            <person name="Albersmeier A."/>
            <person name="Kalinowski J."/>
            <person name="Ruckert C."/>
        </authorList>
    </citation>
    <scope>NUCLEOTIDE SEQUENCE</scope>
    <source>
        <strain evidence="3">CGMCC 1.12181</strain>
    </source>
</reference>
<dbReference type="GO" id="GO:0050313">
    <property type="term" value="F:sulfur dioxygenase activity"/>
    <property type="evidence" value="ECO:0007669"/>
    <property type="project" value="InterPro"/>
</dbReference>
<evidence type="ECO:0000259" key="2">
    <source>
        <dbReference type="SMART" id="SM00849"/>
    </source>
</evidence>
<dbReference type="AlphaFoldDB" id="A0A917CL42"/>
<dbReference type="EMBL" id="BMEO01000003">
    <property type="protein sequence ID" value="GGF91067.1"/>
    <property type="molecule type" value="Genomic_DNA"/>
</dbReference>
<organism evidence="3 4">
    <name type="scientific">Marinicella pacifica</name>
    <dbReference type="NCBI Taxonomy" id="1171543"/>
    <lineage>
        <taxon>Bacteria</taxon>
        <taxon>Pseudomonadati</taxon>
        <taxon>Pseudomonadota</taxon>
        <taxon>Gammaproteobacteria</taxon>
        <taxon>Lysobacterales</taxon>
        <taxon>Marinicellaceae</taxon>
        <taxon>Marinicella</taxon>
    </lineage>
</organism>
<sequence length="284" mass="31807">MHIESFYHQDTATWTYVVVDIATRQCAVIDPVLDYNQDAARYSTESVAEVIAYIKHQNLTLQYLLETHIHADHISASHYLKQQLGGETGIGSGIVKVLKHWVPVFETEQDTAMDGSQFDHLFEDGDTFRIGELNARVMHTPGHTPACASYLIESAVFVGDTLFAPDGGTARVDFPGGSAEQMYHSIQKLYALPDETMMYLCHDYPDEGQQPRNCFTVGEQKQHNKMIQSATSLAEYTKVRQQRDARLAVPRLILPSIQTNMRLGAFGAVSDQGTQFIKIPINKL</sequence>
<gene>
    <name evidence="3" type="ORF">GCM10011365_10330</name>
</gene>
<evidence type="ECO:0000313" key="4">
    <source>
        <dbReference type="Proteomes" id="UP000605253"/>
    </source>
</evidence>
<dbReference type="InterPro" id="IPR051682">
    <property type="entry name" value="Mito_Persulfide_Diox"/>
</dbReference>
<comment type="caution">
    <text evidence="3">The sequence shown here is derived from an EMBL/GenBank/DDBJ whole genome shotgun (WGS) entry which is preliminary data.</text>
</comment>
<dbReference type="RefSeq" id="WP_188364623.1">
    <property type="nucleotide sequence ID" value="NZ_BAABJF010000017.1"/>
</dbReference>
<dbReference type="CDD" id="cd07724">
    <property type="entry name" value="POD-like_MBL-fold"/>
    <property type="match status" value="1"/>
</dbReference>
<dbReference type="InterPro" id="IPR044528">
    <property type="entry name" value="POD-like_MBL-fold"/>
</dbReference>
<accession>A0A917CL42</accession>
<dbReference type="SMART" id="SM00849">
    <property type="entry name" value="Lactamase_B"/>
    <property type="match status" value="1"/>
</dbReference>
<dbReference type="Proteomes" id="UP000605253">
    <property type="component" value="Unassembled WGS sequence"/>
</dbReference>
<dbReference type="GO" id="GO:0070813">
    <property type="term" value="P:hydrogen sulfide metabolic process"/>
    <property type="evidence" value="ECO:0007669"/>
    <property type="project" value="TreeGrafter"/>
</dbReference>
<name>A0A917CL42_9GAMM</name>
<protein>
    <recommendedName>
        <fullName evidence="2">Metallo-beta-lactamase domain-containing protein</fullName>
    </recommendedName>
</protein>
<keyword evidence="4" id="KW-1185">Reference proteome</keyword>
<dbReference type="SUPFAM" id="SSF56281">
    <property type="entry name" value="Metallo-hydrolase/oxidoreductase"/>
    <property type="match status" value="1"/>
</dbReference>
<dbReference type="Gene3D" id="3.60.15.10">
    <property type="entry name" value="Ribonuclease Z/Hydroxyacylglutathione hydrolase-like"/>
    <property type="match status" value="1"/>
</dbReference>
<dbReference type="GO" id="GO:0046872">
    <property type="term" value="F:metal ion binding"/>
    <property type="evidence" value="ECO:0007669"/>
    <property type="project" value="UniProtKB-KW"/>
</dbReference>
<dbReference type="InterPro" id="IPR001279">
    <property type="entry name" value="Metallo-B-lactamas"/>
</dbReference>
<evidence type="ECO:0000256" key="1">
    <source>
        <dbReference type="ARBA" id="ARBA00022723"/>
    </source>
</evidence>
<proteinExistence type="predicted"/>
<dbReference type="InterPro" id="IPR036866">
    <property type="entry name" value="RibonucZ/Hydroxyglut_hydro"/>
</dbReference>
<dbReference type="GO" id="GO:0006749">
    <property type="term" value="P:glutathione metabolic process"/>
    <property type="evidence" value="ECO:0007669"/>
    <property type="project" value="InterPro"/>
</dbReference>
<feature type="domain" description="Metallo-beta-lactamase" evidence="2">
    <location>
        <begin position="12"/>
        <end position="202"/>
    </location>
</feature>
<keyword evidence="1" id="KW-0479">Metal-binding</keyword>
<reference evidence="3" key="2">
    <citation type="submission" date="2020-09" db="EMBL/GenBank/DDBJ databases">
        <authorList>
            <person name="Sun Q."/>
            <person name="Zhou Y."/>
        </authorList>
    </citation>
    <scope>NUCLEOTIDE SEQUENCE</scope>
    <source>
        <strain evidence="3">CGMCC 1.12181</strain>
    </source>
</reference>
<dbReference type="PANTHER" id="PTHR43084:SF1">
    <property type="entry name" value="PERSULFIDE DIOXYGENASE ETHE1, MITOCHONDRIAL"/>
    <property type="match status" value="1"/>
</dbReference>
<dbReference type="Pfam" id="PF00753">
    <property type="entry name" value="Lactamase_B"/>
    <property type="match status" value="1"/>
</dbReference>
<evidence type="ECO:0000313" key="3">
    <source>
        <dbReference type="EMBL" id="GGF91067.1"/>
    </source>
</evidence>
<dbReference type="PANTHER" id="PTHR43084">
    <property type="entry name" value="PERSULFIDE DIOXYGENASE ETHE1"/>
    <property type="match status" value="1"/>
</dbReference>